<keyword evidence="9 10" id="KW-0275">Fatty acid biosynthesis</keyword>
<comment type="caution">
    <text evidence="12">The sequence shown here is derived from an EMBL/GenBank/DDBJ whole genome shotgun (WGS) entry which is preliminary data.</text>
</comment>
<reference evidence="12" key="1">
    <citation type="journal article" date="2021" name="Sci. Adv.">
        <title>The American lobster genome reveals insights on longevity, neural, and immune adaptations.</title>
        <authorList>
            <person name="Polinski J.M."/>
            <person name="Zimin A.V."/>
            <person name="Clark K.F."/>
            <person name="Kohn A.B."/>
            <person name="Sadowski N."/>
            <person name="Timp W."/>
            <person name="Ptitsyn A."/>
            <person name="Khanna P."/>
            <person name="Romanova D.Y."/>
            <person name="Williams P."/>
            <person name="Greenwood S.J."/>
            <person name="Moroz L.L."/>
            <person name="Walt D.R."/>
            <person name="Bodnar A.G."/>
        </authorList>
    </citation>
    <scope>NUCLEOTIDE SEQUENCE</scope>
    <source>
        <strain evidence="12">GMGI-L3</strain>
    </source>
</reference>
<evidence type="ECO:0000256" key="10">
    <source>
        <dbReference type="RuleBase" id="RU361115"/>
    </source>
</evidence>
<evidence type="ECO:0000256" key="2">
    <source>
        <dbReference type="ARBA" id="ARBA00022516"/>
    </source>
</evidence>
<keyword evidence="6 10" id="KW-1133">Transmembrane helix</keyword>
<evidence type="ECO:0000256" key="7">
    <source>
        <dbReference type="ARBA" id="ARBA00023098"/>
    </source>
</evidence>
<evidence type="ECO:0000256" key="5">
    <source>
        <dbReference type="ARBA" id="ARBA00022832"/>
    </source>
</evidence>
<proteinExistence type="inferred from homology"/>
<sequence>MTSSESDTRPSPQQGGKDLEALKINGRWAAGITILCFMYGEITVASQLPVDPRQGSWLLLQSPLPSLLLCLLYVGIVTWWGPLYMSSRKPFSGLRPFMIAYNAFQVVFSAWLLFEGGRNGWFGSYKFICQTCDFSNNPKAIGIFFVLNKKYEHISVLHVSHHALMPISLWYGVRHQAGGHATFMGFINSFVHVVMYSYYLLAAMGPRLRPYLWWKKYLTMLQMVQFTIVFFHAVSVAFVECEVPSVCLRWECGIAVMFFVLFANFYIKSYRKSVKIEGNAGTKVTMPGLSNMCYIHPSSKHSYKMAYDASRVMTNGFPNGKPNNVSNGKLNGVTKEIPNSMVIGASDDASPHRQEAVRLRSPVSH</sequence>
<keyword evidence="8 10" id="KW-0472">Membrane</keyword>
<accession>A0A8J5N3V1</accession>
<comment type="similarity">
    <text evidence="10">Belongs to the ELO family.</text>
</comment>
<feature type="region of interest" description="Disordered" evidence="11">
    <location>
        <begin position="344"/>
        <end position="365"/>
    </location>
</feature>
<dbReference type="PANTHER" id="PTHR11157:SF69">
    <property type="entry name" value="ELONGATION OF VERY LONG CHAIN FATTY ACIDS PROTEIN 7"/>
    <property type="match status" value="1"/>
</dbReference>
<dbReference type="Proteomes" id="UP000747542">
    <property type="component" value="Unassembled WGS sequence"/>
</dbReference>
<dbReference type="Pfam" id="PF01151">
    <property type="entry name" value="ELO"/>
    <property type="match status" value="1"/>
</dbReference>
<keyword evidence="13" id="KW-1185">Reference proteome</keyword>
<comment type="catalytic activity">
    <reaction evidence="10">
        <text>a very-long-chain acyl-CoA + malonyl-CoA + H(+) = a very-long-chain 3-oxoacyl-CoA + CO2 + CoA</text>
        <dbReference type="Rhea" id="RHEA:32727"/>
        <dbReference type="ChEBI" id="CHEBI:15378"/>
        <dbReference type="ChEBI" id="CHEBI:16526"/>
        <dbReference type="ChEBI" id="CHEBI:57287"/>
        <dbReference type="ChEBI" id="CHEBI:57384"/>
        <dbReference type="ChEBI" id="CHEBI:90725"/>
        <dbReference type="ChEBI" id="CHEBI:90736"/>
        <dbReference type="EC" id="2.3.1.199"/>
    </reaction>
</comment>
<keyword evidence="7 10" id="KW-0443">Lipid metabolism</keyword>
<keyword evidence="3 10" id="KW-0808">Transferase</keyword>
<dbReference type="GO" id="GO:0019367">
    <property type="term" value="P:fatty acid elongation, saturated fatty acid"/>
    <property type="evidence" value="ECO:0007669"/>
    <property type="project" value="TreeGrafter"/>
</dbReference>
<gene>
    <name evidence="12" type="primary">Elov-L4</name>
    <name evidence="12" type="ORF">Hamer_G006824</name>
</gene>
<keyword evidence="5 10" id="KW-0276">Fatty acid metabolism</keyword>
<dbReference type="GO" id="GO:0030148">
    <property type="term" value="P:sphingolipid biosynthetic process"/>
    <property type="evidence" value="ECO:0007669"/>
    <property type="project" value="TreeGrafter"/>
</dbReference>
<feature type="transmembrane region" description="Helical" evidence="10">
    <location>
        <begin position="248"/>
        <end position="267"/>
    </location>
</feature>
<evidence type="ECO:0000256" key="9">
    <source>
        <dbReference type="ARBA" id="ARBA00023160"/>
    </source>
</evidence>
<dbReference type="EMBL" id="JAHLQT010010484">
    <property type="protein sequence ID" value="KAG7172614.1"/>
    <property type="molecule type" value="Genomic_DNA"/>
</dbReference>
<comment type="subcellular location">
    <subcellularLocation>
        <location evidence="1">Membrane</location>
        <topology evidence="1">Multi-pass membrane protein</topology>
    </subcellularLocation>
</comment>
<evidence type="ECO:0000313" key="12">
    <source>
        <dbReference type="EMBL" id="KAG7172614.1"/>
    </source>
</evidence>
<feature type="transmembrane region" description="Helical" evidence="10">
    <location>
        <begin position="66"/>
        <end position="85"/>
    </location>
</feature>
<feature type="compositionally biased region" description="Basic and acidic residues" evidence="11">
    <location>
        <begin position="349"/>
        <end position="358"/>
    </location>
</feature>
<feature type="transmembrane region" description="Helical" evidence="10">
    <location>
        <begin position="28"/>
        <end position="46"/>
    </location>
</feature>
<dbReference type="InterPro" id="IPR002076">
    <property type="entry name" value="ELO_fam"/>
</dbReference>
<protein>
    <recommendedName>
        <fullName evidence="10">Elongation of very long chain fatty acids protein</fullName>
        <ecNumber evidence="10">2.3.1.199</ecNumber>
    </recommendedName>
    <alternativeName>
        <fullName evidence="10">Very-long-chain 3-oxoacyl-CoA synthase</fullName>
    </alternativeName>
</protein>
<evidence type="ECO:0000313" key="13">
    <source>
        <dbReference type="Proteomes" id="UP000747542"/>
    </source>
</evidence>
<dbReference type="GO" id="GO:0034625">
    <property type="term" value="P:fatty acid elongation, monounsaturated fatty acid"/>
    <property type="evidence" value="ECO:0007669"/>
    <property type="project" value="TreeGrafter"/>
</dbReference>
<keyword evidence="4 10" id="KW-0812">Transmembrane</keyword>
<dbReference type="AlphaFoldDB" id="A0A8J5N3V1"/>
<name>A0A8J5N3V1_HOMAM</name>
<evidence type="ECO:0000256" key="1">
    <source>
        <dbReference type="ARBA" id="ARBA00004141"/>
    </source>
</evidence>
<evidence type="ECO:0000256" key="4">
    <source>
        <dbReference type="ARBA" id="ARBA00022692"/>
    </source>
</evidence>
<dbReference type="GO" id="GO:0042761">
    <property type="term" value="P:very long-chain fatty acid biosynthetic process"/>
    <property type="evidence" value="ECO:0007669"/>
    <property type="project" value="TreeGrafter"/>
</dbReference>
<keyword evidence="2 10" id="KW-0444">Lipid biosynthesis</keyword>
<feature type="transmembrane region" description="Helical" evidence="10">
    <location>
        <begin position="97"/>
        <end position="114"/>
    </location>
</feature>
<evidence type="ECO:0000256" key="6">
    <source>
        <dbReference type="ARBA" id="ARBA00022989"/>
    </source>
</evidence>
<dbReference type="GO" id="GO:0034626">
    <property type="term" value="P:fatty acid elongation, polyunsaturated fatty acid"/>
    <property type="evidence" value="ECO:0007669"/>
    <property type="project" value="TreeGrafter"/>
</dbReference>
<feature type="transmembrane region" description="Helical" evidence="10">
    <location>
        <begin position="183"/>
        <end position="205"/>
    </location>
</feature>
<evidence type="ECO:0000256" key="11">
    <source>
        <dbReference type="SAM" id="MobiDB-lite"/>
    </source>
</evidence>
<dbReference type="EC" id="2.3.1.199" evidence="10"/>
<dbReference type="GO" id="GO:0005789">
    <property type="term" value="C:endoplasmic reticulum membrane"/>
    <property type="evidence" value="ECO:0007669"/>
    <property type="project" value="TreeGrafter"/>
</dbReference>
<dbReference type="GO" id="GO:0009922">
    <property type="term" value="F:fatty acid elongase activity"/>
    <property type="evidence" value="ECO:0007669"/>
    <property type="project" value="UniProtKB-EC"/>
</dbReference>
<evidence type="ECO:0000256" key="8">
    <source>
        <dbReference type="ARBA" id="ARBA00023136"/>
    </source>
</evidence>
<organism evidence="12 13">
    <name type="scientific">Homarus americanus</name>
    <name type="common">American lobster</name>
    <dbReference type="NCBI Taxonomy" id="6706"/>
    <lineage>
        <taxon>Eukaryota</taxon>
        <taxon>Metazoa</taxon>
        <taxon>Ecdysozoa</taxon>
        <taxon>Arthropoda</taxon>
        <taxon>Crustacea</taxon>
        <taxon>Multicrustacea</taxon>
        <taxon>Malacostraca</taxon>
        <taxon>Eumalacostraca</taxon>
        <taxon>Eucarida</taxon>
        <taxon>Decapoda</taxon>
        <taxon>Pleocyemata</taxon>
        <taxon>Astacidea</taxon>
        <taxon>Nephropoidea</taxon>
        <taxon>Nephropidae</taxon>
        <taxon>Homarus</taxon>
    </lineage>
</organism>
<dbReference type="PANTHER" id="PTHR11157">
    <property type="entry name" value="FATTY ACID ACYL TRANSFERASE-RELATED"/>
    <property type="match status" value="1"/>
</dbReference>
<feature type="transmembrane region" description="Helical" evidence="10">
    <location>
        <begin position="217"/>
        <end position="236"/>
    </location>
</feature>
<evidence type="ECO:0000256" key="3">
    <source>
        <dbReference type="ARBA" id="ARBA00022679"/>
    </source>
</evidence>